<comment type="caution">
    <text evidence="1">The sequence shown here is derived from an EMBL/GenBank/DDBJ whole genome shotgun (WGS) entry which is preliminary data.</text>
</comment>
<dbReference type="Proteomes" id="UP001165960">
    <property type="component" value="Unassembled WGS sequence"/>
</dbReference>
<gene>
    <name evidence="1" type="ORF">DSO57_1037537</name>
</gene>
<proteinExistence type="predicted"/>
<name>A0ACC2TXI5_9FUNG</name>
<evidence type="ECO:0000313" key="2">
    <source>
        <dbReference type="Proteomes" id="UP001165960"/>
    </source>
</evidence>
<evidence type="ECO:0000313" key="1">
    <source>
        <dbReference type="EMBL" id="KAJ9079235.1"/>
    </source>
</evidence>
<accession>A0ACC2TXI5</accession>
<reference evidence="1" key="1">
    <citation type="submission" date="2022-04" db="EMBL/GenBank/DDBJ databases">
        <title>Genome of the entomopathogenic fungus Entomophthora muscae.</title>
        <authorList>
            <person name="Elya C."/>
            <person name="Lovett B.R."/>
            <person name="Lee E."/>
            <person name="Macias A.M."/>
            <person name="Hajek A.E."/>
            <person name="De Bivort B.L."/>
            <person name="Kasson M.T."/>
            <person name="De Fine Licht H.H."/>
            <person name="Stajich J.E."/>
        </authorList>
    </citation>
    <scope>NUCLEOTIDE SEQUENCE</scope>
    <source>
        <strain evidence="1">Berkeley</strain>
    </source>
</reference>
<dbReference type="EMBL" id="QTSX02001828">
    <property type="protein sequence ID" value="KAJ9079235.1"/>
    <property type="molecule type" value="Genomic_DNA"/>
</dbReference>
<organism evidence="1 2">
    <name type="scientific">Entomophthora muscae</name>
    <dbReference type="NCBI Taxonomy" id="34485"/>
    <lineage>
        <taxon>Eukaryota</taxon>
        <taxon>Fungi</taxon>
        <taxon>Fungi incertae sedis</taxon>
        <taxon>Zoopagomycota</taxon>
        <taxon>Entomophthoromycotina</taxon>
        <taxon>Entomophthoromycetes</taxon>
        <taxon>Entomophthorales</taxon>
        <taxon>Entomophthoraceae</taxon>
        <taxon>Entomophthora</taxon>
    </lineage>
</organism>
<protein>
    <submittedName>
        <fullName evidence="1">Uncharacterized protein</fullName>
    </submittedName>
</protein>
<sequence>MSKFFPMKTCQDLLGPDSRPPRVRKVFCPSEGSEYVASDHQIFCLHPGTCSAANLIKIPELWTCISFSAHLVGKNHGQLQYLLDNIPGRNHAILPTEENLVKSLTCDNLDAALIELTSVNFFPEKIPTIDLFEEKGFSTHYNLLFASEYPTSVLPDYSQAWL</sequence>
<keyword evidence="2" id="KW-1185">Reference proteome</keyword>